<evidence type="ECO:0008006" key="3">
    <source>
        <dbReference type="Google" id="ProtNLM"/>
    </source>
</evidence>
<dbReference type="Gene3D" id="3.80.10.10">
    <property type="entry name" value="Ribonuclease Inhibitor"/>
    <property type="match status" value="1"/>
</dbReference>
<accession>A0A9P6JN01</accession>
<sequence length="476" mass="53491">MYSRRGSATQTILARKNSGTLPQYGGRLHLKSLPPIHRIPAEILCDIFMKTQEDSVNWVVIPAGTYIPPLTRGTTNPVVLSHVSSRWRAIALNLSALWSTIEVSRATLKEVHRVTTFLHRAKDHPLTASFRTSRPKRGESIDFEVDSLLLKALLSRTSTWCCINFYILHQYLPLLVEMLSRAELPRILRSVHFGAQRNPPHDSAQVQRHLDQIWTFLYNSPSLQHVSWDQECDFVIPMQAPLQQLQLIGMKSDVGIGNLIQALPHCQNLHSLDLFSVDTSPLIDDPPTEILLPKLQSIIIGTRTAVDPVFRILDCPSLSSVVIQSRSMQAPCTIRTLLDFFARSRCFLQLLSFDSEQDDEDILSLILAPEMKHVNSLKLELPYLPDSVLSMLQTLNRDGSQAFMPNLRLLELRACGQADGLWSSLLLSRWFTDLQNPSISTRGSLQSFQLSGSNLLGTIDAAFMEQNGHVIGITCM</sequence>
<name>A0A9P6JN01_9AGAR</name>
<dbReference type="AlphaFoldDB" id="A0A9P6JN01"/>
<protein>
    <recommendedName>
        <fullName evidence="3">F-box domain-containing protein</fullName>
    </recommendedName>
</protein>
<proteinExistence type="predicted"/>
<dbReference type="OrthoDB" id="2269034at2759"/>
<evidence type="ECO:0000313" key="1">
    <source>
        <dbReference type="EMBL" id="KAF9526338.1"/>
    </source>
</evidence>
<dbReference type="Proteomes" id="UP000807306">
    <property type="component" value="Unassembled WGS sequence"/>
</dbReference>
<comment type="caution">
    <text evidence="1">The sequence shown here is derived from an EMBL/GenBank/DDBJ whole genome shotgun (WGS) entry which is preliminary data.</text>
</comment>
<dbReference type="InterPro" id="IPR032675">
    <property type="entry name" value="LRR_dom_sf"/>
</dbReference>
<evidence type="ECO:0000313" key="2">
    <source>
        <dbReference type="Proteomes" id="UP000807306"/>
    </source>
</evidence>
<dbReference type="EMBL" id="MU157872">
    <property type="protein sequence ID" value="KAF9526338.1"/>
    <property type="molecule type" value="Genomic_DNA"/>
</dbReference>
<gene>
    <name evidence="1" type="ORF">CPB83DRAFT_884928</name>
</gene>
<reference evidence="1" key="1">
    <citation type="submission" date="2020-11" db="EMBL/GenBank/DDBJ databases">
        <authorList>
            <consortium name="DOE Joint Genome Institute"/>
            <person name="Ahrendt S."/>
            <person name="Riley R."/>
            <person name="Andreopoulos W."/>
            <person name="Labutti K."/>
            <person name="Pangilinan J."/>
            <person name="Ruiz-Duenas F.J."/>
            <person name="Barrasa J.M."/>
            <person name="Sanchez-Garcia M."/>
            <person name="Camarero S."/>
            <person name="Miyauchi S."/>
            <person name="Serrano A."/>
            <person name="Linde D."/>
            <person name="Babiker R."/>
            <person name="Drula E."/>
            <person name="Ayuso-Fernandez I."/>
            <person name="Pacheco R."/>
            <person name="Padilla G."/>
            <person name="Ferreira P."/>
            <person name="Barriuso J."/>
            <person name="Kellner H."/>
            <person name="Castanera R."/>
            <person name="Alfaro M."/>
            <person name="Ramirez L."/>
            <person name="Pisabarro A.G."/>
            <person name="Kuo A."/>
            <person name="Tritt A."/>
            <person name="Lipzen A."/>
            <person name="He G."/>
            <person name="Yan M."/>
            <person name="Ng V."/>
            <person name="Cullen D."/>
            <person name="Martin F."/>
            <person name="Rosso M.-N."/>
            <person name="Henrissat B."/>
            <person name="Hibbett D."/>
            <person name="Martinez A.T."/>
            <person name="Grigoriev I.V."/>
        </authorList>
    </citation>
    <scope>NUCLEOTIDE SEQUENCE</scope>
    <source>
        <strain evidence="1">CBS 506.95</strain>
    </source>
</reference>
<keyword evidence="2" id="KW-1185">Reference proteome</keyword>
<organism evidence="1 2">
    <name type="scientific">Crepidotus variabilis</name>
    <dbReference type="NCBI Taxonomy" id="179855"/>
    <lineage>
        <taxon>Eukaryota</taxon>
        <taxon>Fungi</taxon>
        <taxon>Dikarya</taxon>
        <taxon>Basidiomycota</taxon>
        <taxon>Agaricomycotina</taxon>
        <taxon>Agaricomycetes</taxon>
        <taxon>Agaricomycetidae</taxon>
        <taxon>Agaricales</taxon>
        <taxon>Agaricineae</taxon>
        <taxon>Crepidotaceae</taxon>
        <taxon>Crepidotus</taxon>
    </lineage>
</organism>